<gene>
    <name evidence="2" type="ORF">GCM10009839_67580</name>
</gene>
<dbReference type="EMBL" id="BAAAQN010000051">
    <property type="protein sequence ID" value="GAA2051200.1"/>
    <property type="molecule type" value="Genomic_DNA"/>
</dbReference>
<name>A0ABP5GMC4_9ACTN</name>
<feature type="region of interest" description="Disordered" evidence="1">
    <location>
        <begin position="130"/>
        <end position="188"/>
    </location>
</feature>
<comment type="caution">
    <text evidence="2">The sequence shown here is derived from an EMBL/GenBank/DDBJ whole genome shotgun (WGS) entry which is preliminary data.</text>
</comment>
<evidence type="ECO:0000313" key="2">
    <source>
        <dbReference type="EMBL" id="GAA2051200.1"/>
    </source>
</evidence>
<accession>A0ABP5GMC4</accession>
<evidence type="ECO:0000256" key="1">
    <source>
        <dbReference type="SAM" id="MobiDB-lite"/>
    </source>
</evidence>
<protein>
    <recommendedName>
        <fullName evidence="4">DivIVA domain-containing protein</fullName>
    </recommendedName>
</protein>
<proteinExistence type="predicted"/>
<evidence type="ECO:0008006" key="4">
    <source>
        <dbReference type="Google" id="ProtNLM"/>
    </source>
</evidence>
<feature type="compositionally biased region" description="Low complexity" evidence="1">
    <location>
        <begin position="130"/>
        <end position="140"/>
    </location>
</feature>
<dbReference type="NCBIfam" id="TIGR03544">
    <property type="entry name" value="DivI1A_domain"/>
    <property type="match status" value="1"/>
</dbReference>
<evidence type="ECO:0000313" key="3">
    <source>
        <dbReference type="Proteomes" id="UP001500751"/>
    </source>
</evidence>
<reference evidence="3" key="1">
    <citation type="journal article" date="2019" name="Int. J. Syst. Evol. Microbiol.">
        <title>The Global Catalogue of Microorganisms (GCM) 10K type strain sequencing project: providing services to taxonomists for standard genome sequencing and annotation.</title>
        <authorList>
            <consortium name="The Broad Institute Genomics Platform"/>
            <consortium name="The Broad Institute Genome Sequencing Center for Infectious Disease"/>
            <person name="Wu L."/>
            <person name="Ma J."/>
        </authorList>
    </citation>
    <scope>NUCLEOTIDE SEQUENCE [LARGE SCALE GENOMIC DNA]</scope>
    <source>
        <strain evidence="3">JCM 16014</strain>
    </source>
</reference>
<dbReference type="Gene3D" id="6.10.250.660">
    <property type="match status" value="1"/>
</dbReference>
<keyword evidence="3" id="KW-1185">Reference proteome</keyword>
<dbReference type="Proteomes" id="UP001500751">
    <property type="component" value="Unassembled WGS sequence"/>
</dbReference>
<dbReference type="InterPro" id="IPR019933">
    <property type="entry name" value="DivIVA_domain"/>
</dbReference>
<organism evidence="2 3">
    <name type="scientific">Catenulispora yoronensis</name>
    <dbReference type="NCBI Taxonomy" id="450799"/>
    <lineage>
        <taxon>Bacteria</taxon>
        <taxon>Bacillati</taxon>
        <taxon>Actinomycetota</taxon>
        <taxon>Actinomycetes</taxon>
        <taxon>Catenulisporales</taxon>
        <taxon>Catenulisporaceae</taxon>
        <taxon>Catenulispora</taxon>
    </lineage>
</organism>
<sequence length="188" mass="19591">MRVLYLQFLVVAAVFGAIAWVAAGRGGGLDDPRQDRPEPALADDRQLGKGDIDGARFAVSFRGYRMDQVDRLLDRLAAEIDHRDRLIAELQAPGTARYGEGVSYEPVARTQDGLPGAAGTAVATATATVPGTATGTAEPGFGPGVGPGAEAEAETAPDADPDAASADRAAGEENPLSAWYRPTDQQEQ</sequence>
<feature type="region of interest" description="Disordered" evidence="1">
    <location>
        <begin position="28"/>
        <end position="47"/>
    </location>
</feature>
<feature type="compositionally biased region" description="Acidic residues" evidence="1">
    <location>
        <begin position="151"/>
        <end position="161"/>
    </location>
</feature>